<dbReference type="Proteomes" id="UP000323866">
    <property type="component" value="Unassembled WGS sequence"/>
</dbReference>
<evidence type="ECO:0000313" key="3">
    <source>
        <dbReference type="EMBL" id="MFA1772738.1"/>
    </source>
</evidence>
<dbReference type="GO" id="GO:0016758">
    <property type="term" value="F:hexosyltransferase activity"/>
    <property type="evidence" value="ECO:0007669"/>
    <property type="project" value="UniProtKB-ARBA"/>
</dbReference>
<keyword evidence="5" id="KW-1185">Reference proteome</keyword>
<evidence type="ECO:0000313" key="5">
    <source>
        <dbReference type="Proteomes" id="UP001570846"/>
    </source>
</evidence>
<dbReference type="EMBL" id="JBGOGF010000009">
    <property type="protein sequence ID" value="MFA1772738.1"/>
    <property type="molecule type" value="Genomic_DNA"/>
</dbReference>
<comment type="caution">
    <text evidence="2">The sequence shown here is derived from an EMBL/GenBank/DDBJ whole genome shotgun (WGS) entry which is preliminary data.</text>
</comment>
<dbReference type="CDD" id="cd00761">
    <property type="entry name" value="Glyco_tranf_GTA_type"/>
    <property type="match status" value="1"/>
</dbReference>
<name>A0A5M8QNF0_9BACT</name>
<dbReference type="RefSeq" id="WP_149097230.1">
    <property type="nucleotide sequence ID" value="NZ_BMMG01000001.1"/>
</dbReference>
<dbReference type="AlphaFoldDB" id="A0A5M8QNF0"/>
<sequence length="321" mass="37061">MSKIKVAQSNYPLVSVVMCAYNTRSFIENAVNSILKQTYLNFELIISDDGSTDGTREWLSTLKDHPKVRLFLQERNMGYVANKNFAISQAKGEFITQNDSDDVSCFSRLEKQVQVCLKNPKIKIVASGYNKIDSRGNIFATIAPSADILYKGYSGEPYEFWFPPLMVHKDVYKEKGLFTNYFSGMGDDLYWTVKANENFDIFCLRDALYSYRDNPDSITNVLDNTRKLIVIEMLNKVLKQRSLSGTDWLEQKNFTALEAMEVSLLKNKRFMADQYRVWAAKSIDKRDRKQALSLLGKCFKLNPFYLKNFSTLGYFIRTFIV</sequence>
<dbReference type="Pfam" id="PF00535">
    <property type="entry name" value="Glycos_transf_2"/>
    <property type="match status" value="1"/>
</dbReference>
<dbReference type="EMBL" id="VKKZ01000010">
    <property type="protein sequence ID" value="KAA6437609.1"/>
    <property type="molecule type" value="Genomic_DNA"/>
</dbReference>
<evidence type="ECO:0000259" key="1">
    <source>
        <dbReference type="Pfam" id="PF00535"/>
    </source>
</evidence>
<evidence type="ECO:0000313" key="2">
    <source>
        <dbReference type="EMBL" id="KAA6437609.1"/>
    </source>
</evidence>
<feature type="domain" description="Glycosyltransferase 2-like" evidence="1">
    <location>
        <begin position="15"/>
        <end position="142"/>
    </location>
</feature>
<protein>
    <submittedName>
        <fullName evidence="2">Glycosyltransferase family 2 protein</fullName>
    </submittedName>
</protein>
<dbReference type="InterPro" id="IPR001173">
    <property type="entry name" value="Glyco_trans_2-like"/>
</dbReference>
<reference evidence="3 5" key="3">
    <citation type="submission" date="2024-08" db="EMBL/GenBank/DDBJ databases">
        <authorList>
            <person name="Wei W."/>
        </authorList>
    </citation>
    <scope>NUCLEOTIDE SEQUENCE [LARGE SCALE GENOMIC DNA]</scope>
    <source>
        <strain evidence="3 5">XU2</strain>
    </source>
</reference>
<organism evidence="2 4">
    <name type="scientific">Rufibacter glacialis</name>
    <dbReference type="NCBI Taxonomy" id="1259555"/>
    <lineage>
        <taxon>Bacteria</taxon>
        <taxon>Pseudomonadati</taxon>
        <taxon>Bacteroidota</taxon>
        <taxon>Cytophagia</taxon>
        <taxon>Cytophagales</taxon>
        <taxon>Hymenobacteraceae</taxon>
        <taxon>Rufibacter</taxon>
    </lineage>
</organism>
<dbReference type="SUPFAM" id="SSF53448">
    <property type="entry name" value="Nucleotide-diphospho-sugar transferases"/>
    <property type="match status" value="1"/>
</dbReference>
<dbReference type="InterPro" id="IPR029044">
    <property type="entry name" value="Nucleotide-diphossugar_trans"/>
</dbReference>
<accession>A0A5M8QNF0</accession>
<reference evidence="2 4" key="1">
    <citation type="submission" date="2019-07" db="EMBL/GenBank/DDBJ databases">
        <authorList>
            <person name="Qu J.-H."/>
        </authorList>
    </citation>
    <scope>NUCLEOTIDE SEQUENCE [LARGE SCALE GENOMIC DNA]</scope>
    <source>
        <strain evidence="2 4">MDT1-10-3</strain>
    </source>
</reference>
<proteinExistence type="predicted"/>
<dbReference type="PANTHER" id="PTHR22916:SF3">
    <property type="entry name" value="UDP-GLCNAC:BETAGAL BETA-1,3-N-ACETYLGLUCOSAMINYLTRANSFERASE-LIKE PROTEIN 1"/>
    <property type="match status" value="1"/>
</dbReference>
<gene>
    <name evidence="3" type="ORF">ACD591_15670</name>
    <name evidence="2" type="ORF">FOE74_03670</name>
</gene>
<evidence type="ECO:0000313" key="4">
    <source>
        <dbReference type="Proteomes" id="UP000323866"/>
    </source>
</evidence>
<dbReference type="OrthoDB" id="6307329at2"/>
<dbReference type="Proteomes" id="UP001570846">
    <property type="component" value="Unassembled WGS sequence"/>
</dbReference>
<dbReference type="PANTHER" id="PTHR22916">
    <property type="entry name" value="GLYCOSYLTRANSFERASE"/>
    <property type="match status" value="1"/>
</dbReference>
<dbReference type="Gene3D" id="3.90.550.10">
    <property type="entry name" value="Spore Coat Polysaccharide Biosynthesis Protein SpsA, Chain A"/>
    <property type="match status" value="1"/>
</dbReference>
<reference evidence="2 4" key="2">
    <citation type="submission" date="2019-09" db="EMBL/GenBank/DDBJ databases">
        <title>A bacterium isolated from glacier soil.</title>
        <authorList>
            <person name="Liu Q."/>
        </authorList>
    </citation>
    <scope>NUCLEOTIDE SEQUENCE [LARGE SCALE GENOMIC DNA]</scope>
    <source>
        <strain evidence="2 4">MDT1-10-3</strain>
    </source>
</reference>
<keyword evidence="2" id="KW-0808">Transferase</keyword>